<dbReference type="AlphaFoldDB" id="A0A183MVT3"/>
<dbReference type="GO" id="GO:0005737">
    <property type="term" value="C:cytoplasm"/>
    <property type="evidence" value="ECO:0007669"/>
    <property type="project" value="TreeGrafter"/>
</dbReference>
<keyword evidence="5" id="KW-0548">Nucleotidyltransferase</keyword>
<dbReference type="GO" id="GO:0004306">
    <property type="term" value="F:ethanolamine-phosphate cytidylyltransferase activity"/>
    <property type="evidence" value="ECO:0007669"/>
    <property type="project" value="UniProtKB-EC"/>
</dbReference>
<evidence type="ECO:0000313" key="13">
    <source>
        <dbReference type="Proteomes" id="UP000277204"/>
    </source>
</evidence>
<proteinExistence type="inferred from homology"/>
<dbReference type="InterPro" id="IPR004821">
    <property type="entry name" value="Cyt_trans-like"/>
</dbReference>
<keyword evidence="4" id="KW-0808">Transferase</keyword>
<dbReference type="Proteomes" id="UP000277204">
    <property type="component" value="Unassembled WGS sequence"/>
</dbReference>
<gene>
    <name evidence="12" type="ORF">SMRZ_LOCUS20158</name>
</gene>
<organism evidence="12 13">
    <name type="scientific">Schistosoma margrebowiei</name>
    <dbReference type="NCBI Taxonomy" id="48269"/>
    <lineage>
        <taxon>Eukaryota</taxon>
        <taxon>Metazoa</taxon>
        <taxon>Spiralia</taxon>
        <taxon>Lophotrochozoa</taxon>
        <taxon>Platyhelminthes</taxon>
        <taxon>Trematoda</taxon>
        <taxon>Digenea</taxon>
        <taxon>Strigeidida</taxon>
        <taxon>Schistosomatoidea</taxon>
        <taxon>Schistosomatidae</taxon>
        <taxon>Schistosoma</taxon>
    </lineage>
</organism>
<evidence type="ECO:0000256" key="2">
    <source>
        <dbReference type="ARBA" id="ARBA00010101"/>
    </source>
</evidence>
<dbReference type="EC" id="2.7.7.14" evidence="10"/>
<accession>A0A183MVT3</accession>
<evidence type="ECO:0000256" key="5">
    <source>
        <dbReference type="ARBA" id="ARBA00022695"/>
    </source>
</evidence>
<dbReference type="SUPFAM" id="SSF52374">
    <property type="entry name" value="Nucleotidylyl transferase"/>
    <property type="match status" value="1"/>
</dbReference>
<keyword evidence="13" id="KW-1185">Reference proteome</keyword>
<dbReference type="InterPro" id="IPR014729">
    <property type="entry name" value="Rossmann-like_a/b/a_fold"/>
</dbReference>
<comment type="pathway">
    <text evidence="1">Lipid metabolism.</text>
</comment>
<evidence type="ECO:0000256" key="11">
    <source>
        <dbReference type="ARBA" id="ARBA00031473"/>
    </source>
</evidence>
<reference evidence="12 13" key="1">
    <citation type="submission" date="2018-11" db="EMBL/GenBank/DDBJ databases">
        <authorList>
            <consortium name="Pathogen Informatics"/>
        </authorList>
    </citation>
    <scope>NUCLEOTIDE SEQUENCE [LARGE SCALE GENOMIC DNA]</scope>
    <source>
        <strain evidence="12 13">Zambia</strain>
    </source>
</reference>
<dbReference type="PANTHER" id="PTHR45780:SF2">
    <property type="entry name" value="ETHANOLAMINE-PHOSPHATE CYTIDYLYLTRANSFERASE"/>
    <property type="match status" value="1"/>
</dbReference>
<evidence type="ECO:0000256" key="1">
    <source>
        <dbReference type="ARBA" id="ARBA00005189"/>
    </source>
</evidence>
<evidence type="ECO:0000256" key="10">
    <source>
        <dbReference type="ARBA" id="ARBA00024221"/>
    </source>
</evidence>
<keyword evidence="6" id="KW-0443">Lipid metabolism</keyword>
<keyword evidence="8" id="KW-1208">Phospholipid metabolism</keyword>
<evidence type="ECO:0000256" key="6">
    <source>
        <dbReference type="ARBA" id="ARBA00023098"/>
    </source>
</evidence>
<evidence type="ECO:0000256" key="4">
    <source>
        <dbReference type="ARBA" id="ARBA00022679"/>
    </source>
</evidence>
<dbReference type="PANTHER" id="PTHR45780">
    <property type="entry name" value="ETHANOLAMINE-PHOSPHATE CYTIDYLYLTRANSFERASE"/>
    <property type="match status" value="1"/>
</dbReference>
<dbReference type="Gene3D" id="3.40.50.620">
    <property type="entry name" value="HUPs"/>
    <property type="match status" value="1"/>
</dbReference>
<keyword evidence="7" id="KW-0594">Phospholipid biosynthesis</keyword>
<dbReference type="InterPro" id="IPR044608">
    <property type="entry name" value="Ect1/PCYT2"/>
</dbReference>
<dbReference type="GO" id="GO:0006646">
    <property type="term" value="P:phosphatidylethanolamine biosynthetic process"/>
    <property type="evidence" value="ECO:0007669"/>
    <property type="project" value="UniProtKB-UniPathway"/>
</dbReference>
<dbReference type="EMBL" id="UZAI01018202">
    <property type="protein sequence ID" value="VDP34477.1"/>
    <property type="molecule type" value="Genomic_DNA"/>
</dbReference>
<evidence type="ECO:0000313" key="12">
    <source>
        <dbReference type="EMBL" id="VDP34477.1"/>
    </source>
</evidence>
<keyword evidence="3" id="KW-0444">Lipid biosynthesis</keyword>
<dbReference type="UniPathway" id="UPA00558">
    <property type="reaction ID" value="UER00742"/>
</dbReference>
<comment type="pathway">
    <text evidence="9">Phospholipid metabolism; phosphatidylethanolamine biosynthesis; phosphatidylethanolamine from ethanolamine: step 2/3.</text>
</comment>
<dbReference type="Pfam" id="PF01467">
    <property type="entry name" value="CTP_transf_like"/>
    <property type="match status" value="1"/>
</dbReference>
<comment type="similarity">
    <text evidence="2">Belongs to the cytidylyltransferase family.</text>
</comment>
<evidence type="ECO:0000256" key="7">
    <source>
        <dbReference type="ARBA" id="ARBA00023209"/>
    </source>
</evidence>
<evidence type="ECO:0000256" key="9">
    <source>
        <dbReference type="ARBA" id="ARBA00024191"/>
    </source>
</evidence>
<sequence length="159" mass="18406">MSHNHPCSSSWMVCDPWSRRLSSKEKENLKPVILHSQSTYEVAESIKERIGEQVTAADIKAIKTKLSTEEITKHKGPPVFHEKERYRLIRAMKWVDEVVEDAPYFTYVKTLEKYSCDFCVHGGVYIMPVTSTLLLYLTNSLVCIRGYVIGIRPRRIKMI</sequence>
<dbReference type="STRING" id="48269.A0A183MVT3"/>
<evidence type="ECO:0000256" key="8">
    <source>
        <dbReference type="ARBA" id="ARBA00023264"/>
    </source>
</evidence>
<protein>
    <recommendedName>
        <fullName evidence="10">ethanolamine-phosphate cytidylyltransferase</fullName>
        <ecNumber evidence="10">2.7.7.14</ecNumber>
    </recommendedName>
    <alternativeName>
        <fullName evidence="11">CTP:phosphoethanolamine cytidylyltransferase</fullName>
    </alternativeName>
</protein>
<evidence type="ECO:0000256" key="3">
    <source>
        <dbReference type="ARBA" id="ARBA00022516"/>
    </source>
</evidence>
<name>A0A183MVT3_9TREM</name>